<keyword evidence="2" id="KW-0808">Transferase</keyword>
<feature type="non-terminal residue" evidence="2">
    <location>
        <position position="1"/>
    </location>
</feature>
<evidence type="ECO:0000313" key="2">
    <source>
        <dbReference type="EMBL" id="CAA9262677.1"/>
    </source>
</evidence>
<evidence type="ECO:0000256" key="1">
    <source>
        <dbReference type="SAM" id="MobiDB-lite"/>
    </source>
</evidence>
<organism evidence="2">
    <name type="scientific">uncultured Blastococcus sp</name>
    <dbReference type="NCBI Taxonomy" id="217144"/>
    <lineage>
        <taxon>Bacteria</taxon>
        <taxon>Bacillati</taxon>
        <taxon>Actinomycetota</taxon>
        <taxon>Actinomycetes</taxon>
        <taxon>Geodermatophilales</taxon>
        <taxon>Geodermatophilaceae</taxon>
        <taxon>Blastococcus</taxon>
        <taxon>environmental samples</taxon>
    </lineage>
</organism>
<protein>
    <submittedName>
        <fullName evidence="2">Rhodanese-related sulfurtransferase</fullName>
    </submittedName>
</protein>
<sequence length="22" mass="2265">GRVGGRGEADGERDRPAAVRAL</sequence>
<accession>A0A6J4IX62</accession>
<dbReference type="EMBL" id="CADCTN010000190">
    <property type="protein sequence ID" value="CAA9262677.1"/>
    <property type="molecule type" value="Genomic_DNA"/>
</dbReference>
<feature type="region of interest" description="Disordered" evidence="1">
    <location>
        <begin position="1"/>
        <end position="22"/>
    </location>
</feature>
<name>A0A6J4IX62_9ACTN</name>
<dbReference type="GO" id="GO:0016740">
    <property type="term" value="F:transferase activity"/>
    <property type="evidence" value="ECO:0007669"/>
    <property type="project" value="UniProtKB-KW"/>
</dbReference>
<feature type="non-terminal residue" evidence="2">
    <location>
        <position position="22"/>
    </location>
</feature>
<dbReference type="AlphaFoldDB" id="A0A6J4IX62"/>
<gene>
    <name evidence="2" type="ORF">AVDCRST_MAG52-2686</name>
</gene>
<proteinExistence type="predicted"/>
<reference evidence="2" key="1">
    <citation type="submission" date="2020-02" db="EMBL/GenBank/DDBJ databases">
        <authorList>
            <person name="Meier V. D."/>
        </authorList>
    </citation>
    <scope>NUCLEOTIDE SEQUENCE</scope>
    <source>
        <strain evidence="2">AVDCRST_MAG52</strain>
    </source>
</reference>